<comment type="caution">
    <text evidence="2">The sequence shown here is derived from an EMBL/GenBank/DDBJ whole genome shotgun (WGS) entry which is preliminary data.</text>
</comment>
<dbReference type="EMBL" id="JAAAXW010000137">
    <property type="protein sequence ID" value="KAF9542460.1"/>
    <property type="molecule type" value="Genomic_DNA"/>
</dbReference>
<proteinExistence type="predicted"/>
<dbReference type="Proteomes" id="UP000723463">
    <property type="component" value="Unassembled WGS sequence"/>
</dbReference>
<name>A0A9P6K214_9FUNG</name>
<dbReference type="AlphaFoldDB" id="A0A9P6K214"/>
<feature type="compositionally biased region" description="Basic and acidic residues" evidence="1">
    <location>
        <begin position="1"/>
        <end position="19"/>
    </location>
</feature>
<evidence type="ECO:0000256" key="1">
    <source>
        <dbReference type="SAM" id="MobiDB-lite"/>
    </source>
</evidence>
<protein>
    <submittedName>
        <fullName evidence="2">Uncharacterized protein</fullName>
    </submittedName>
</protein>
<evidence type="ECO:0000313" key="3">
    <source>
        <dbReference type="Proteomes" id="UP000723463"/>
    </source>
</evidence>
<sequence>MEGHDEFDMGQQRDSEDYRTLGPNRTMPMLSLTKKLCWLLVTCGLLRPEDLLCTDARASQIVDGNLGLEVLFPKEMRGGQTIIKPVVIRSHLDEALCS</sequence>
<keyword evidence="3" id="KW-1185">Reference proteome</keyword>
<feature type="non-terminal residue" evidence="2">
    <location>
        <position position="98"/>
    </location>
</feature>
<gene>
    <name evidence="2" type="ORF">EC957_001902</name>
</gene>
<reference evidence="2" key="1">
    <citation type="journal article" date="2020" name="Fungal Divers.">
        <title>Resolving the Mortierellaceae phylogeny through synthesis of multi-gene phylogenetics and phylogenomics.</title>
        <authorList>
            <person name="Vandepol N."/>
            <person name="Liber J."/>
            <person name="Desiro A."/>
            <person name="Na H."/>
            <person name="Kennedy M."/>
            <person name="Barry K."/>
            <person name="Grigoriev I.V."/>
            <person name="Miller A.N."/>
            <person name="O'Donnell K."/>
            <person name="Stajich J.E."/>
            <person name="Bonito G."/>
        </authorList>
    </citation>
    <scope>NUCLEOTIDE SEQUENCE</scope>
    <source>
        <strain evidence="2">NRRL 2591</strain>
    </source>
</reference>
<feature type="region of interest" description="Disordered" evidence="1">
    <location>
        <begin position="1"/>
        <end position="24"/>
    </location>
</feature>
<evidence type="ECO:0000313" key="2">
    <source>
        <dbReference type="EMBL" id="KAF9542460.1"/>
    </source>
</evidence>
<accession>A0A9P6K214</accession>
<organism evidence="2 3">
    <name type="scientific">Mortierella hygrophila</name>
    <dbReference type="NCBI Taxonomy" id="979708"/>
    <lineage>
        <taxon>Eukaryota</taxon>
        <taxon>Fungi</taxon>
        <taxon>Fungi incertae sedis</taxon>
        <taxon>Mucoromycota</taxon>
        <taxon>Mortierellomycotina</taxon>
        <taxon>Mortierellomycetes</taxon>
        <taxon>Mortierellales</taxon>
        <taxon>Mortierellaceae</taxon>
        <taxon>Mortierella</taxon>
    </lineage>
</organism>